<keyword evidence="6" id="KW-0812">Transmembrane</keyword>
<evidence type="ECO:0000256" key="11">
    <source>
        <dbReference type="ARBA" id="ARBA00023136"/>
    </source>
</evidence>
<comment type="subcellular location">
    <subcellularLocation>
        <location evidence="1 13">Golgi apparatus membrane</location>
        <topology evidence="1 13">Single-pass type II membrane protein</topology>
    </subcellularLocation>
</comment>
<keyword evidence="11" id="KW-0472">Membrane</keyword>
<dbReference type="PANTHER" id="PTHR46396:SF1">
    <property type="entry name" value="PROTEIN O-LINKED-MANNOSE BETA-1,2-N-ACETYLGLUCOSAMINYLTRANSFERASE 1"/>
    <property type="match status" value="1"/>
</dbReference>
<dbReference type="GO" id="GO:0003827">
    <property type="term" value="F:alpha-1,3-mannosylglycoprotein 2-beta-N-acetylglucosaminyltransferase activity"/>
    <property type="evidence" value="ECO:0007669"/>
    <property type="project" value="UniProtKB-UniRule"/>
</dbReference>
<dbReference type="PANTHER" id="PTHR46396">
    <property type="entry name" value="PROTEIN O-LINKED-MANNOSE BETA-1,2-N-ACETYLGLUCOSAMINYLTRANSFERASE 1"/>
    <property type="match status" value="1"/>
</dbReference>
<evidence type="ECO:0000256" key="8">
    <source>
        <dbReference type="ARBA" id="ARBA00022968"/>
    </source>
</evidence>
<dbReference type="EC" id="2.4.1.101" evidence="13"/>
<dbReference type="InterPro" id="IPR004139">
    <property type="entry name" value="Glyco_trans_13"/>
</dbReference>
<evidence type="ECO:0000256" key="6">
    <source>
        <dbReference type="ARBA" id="ARBA00022692"/>
    </source>
</evidence>
<reference evidence="14" key="1">
    <citation type="submission" date="2023-12" db="EMBL/GenBank/DDBJ databases">
        <title>Genome assembly of Anisodus tanguticus.</title>
        <authorList>
            <person name="Wang Y.-J."/>
        </authorList>
    </citation>
    <scope>NUCLEOTIDE SEQUENCE</scope>
    <source>
        <strain evidence="14">KB-2021</strain>
        <tissue evidence="14">Leaf</tissue>
    </source>
</reference>
<comment type="similarity">
    <text evidence="3 13">Belongs to the glycosyltransferase 13 family.</text>
</comment>
<evidence type="ECO:0000256" key="10">
    <source>
        <dbReference type="ARBA" id="ARBA00023034"/>
    </source>
</evidence>
<comment type="function">
    <text evidence="13">Initiates complex N-linked carbohydrate formation. Essential for the conversion of high-mannose to hybrid and complex N-glycans.</text>
</comment>
<dbReference type="GO" id="GO:0000139">
    <property type="term" value="C:Golgi membrane"/>
    <property type="evidence" value="ECO:0007669"/>
    <property type="project" value="UniProtKB-SubCell"/>
</dbReference>
<dbReference type="AlphaFoldDB" id="A0AAE1QQ64"/>
<keyword evidence="4 13" id="KW-0328">Glycosyltransferase</keyword>
<comment type="cofactor">
    <cofactor evidence="13">
        <name>Mn(2+)</name>
        <dbReference type="ChEBI" id="CHEBI:29035"/>
    </cofactor>
    <text evidence="13">The cofactor is mostly bound to the substrate.</text>
</comment>
<comment type="caution">
    <text evidence="14">The sequence shown here is derived from an EMBL/GenBank/DDBJ whole genome shotgun (WGS) entry which is preliminary data.</text>
</comment>
<dbReference type="InterPro" id="IPR052463">
    <property type="entry name" value="O-linked_mannose_GnT"/>
</dbReference>
<evidence type="ECO:0000256" key="13">
    <source>
        <dbReference type="RuleBase" id="RU368119"/>
    </source>
</evidence>
<evidence type="ECO:0000256" key="2">
    <source>
        <dbReference type="ARBA" id="ARBA00004922"/>
    </source>
</evidence>
<keyword evidence="10 13" id="KW-0333">Golgi apparatus</keyword>
<dbReference type="Gene3D" id="3.90.550.10">
    <property type="entry name" value="Spore Coat Polysaccharide Biosynthesis Protein SpsA, Chain A"/>
    <property type="match status" value="1"/>
</dbReference>
<keyword evidence="8 13" id="KW-0735">Signal-anchor</keyword>
<evidence type="ECO:0000256" key="1">
    <source>
        <dbReference type="ARBA" id="ARBA00004323"/>
    </source>
</evidence>
<dbReference type="InterPro" id="IPR029044">
    <property type="entry name" value="Nucleotide-diphossugar_trans"/>
</dbReference>
<sequence length="133" mass="15035">MLRSLLSTSGVIKNMITVFIDGFYDEPLQVAKLFGLRGVQHTPIGSGNARISQHYKAALTATFNLFPDAEYAIVLEEDLDVSPDFFSYFSQTKHLLAEDSSIYCISAWNDQGYEHSTFNNTLLYRLDVKQKTL</sequence>
<evidence type="ECO:0000256" key="9">
    <source>
        <dbReference type="ARBA" id="ARBA00022989"/>
    </source>
</evidence>
<accession>A0AAE1QQ64</accession>
<comment type="pathway">
    <text evidence="2 13">Protein modification; protein glycosylation.</text>
</comment>
<evidence type="ECO:0000256" key="3">
    <source>
        <dbReference type="ARBA" id="ARBA00006492"/>
    </source>
</evidence>
<dbReference type="Proteomes" id="UP001291623">
    <property type="component" value="Unassembled WGS sequence"/>
</dbReference>
<evidence type="ECO:0000256" key="4">
    <source>
        <dbReference type="ARBA" id="ARBA00022676"/>
    </source>
</evidence>
<keyword evidence="12 13" id="KW-0464">Manganese</keyword>
<keyword evidence="5" id="KW-0808">Transferase</keyword>
<evidence type="ECO:0000256" key="5">
    <source>
        <dbReference type="ARBA" id="ARBA00022679"/>
    </source>
</evidence>
<evidence type="ECO:0000313" key="14">
    <source>
        <dbReference type="EMBL" id="KAK4336648.1"/>
    </source>
</evidence>
<dbReference type="SUPFAM" id="SSF53448">
    <property type="entry name" value="Nucleotide-diphospho-sugar transferases"/>
    <property type="match status" value="1"/>
</dbReference>
<dbReference type="GO" id="GO:0016266">
    <property type="term" value="P:protein O-linked glycosylation via N-acetyl-galactosamine"/>
    <property type="evidence" value="ECO:0007669"/>
    <property type="project" value="TreeGrafter"/>
</dbReference>
<dbReference type="EMBL" id="JAVYJV010000109">
    <property type="protein sequence ID" value="KAK4336648.1"/>
    <property type="molecule type" value="Genomic_DNA"/>
</dbReference>
<evidence type="ECO:0000256" key="7">
    <source>
        <dbReference type="ARBA" id="ARBA00022723"/>
    </source>
</evidence>
<comment type="catalytic activity">
    <reaction evidence="13">
        <text>N(4)-(alpha-D-Man-(1-&gt;3)-[alpha-D-Man-(1-&gt;3)-[alpha-D-Man-(1-&gt;6)]-alpha-D-Man-(1-&gt;6)]-beta-D-Man-(1-&gt;4)-beta-D-GlcNAc-(1-&gt;4)-beta-D-GlcNAc)-L-asparaginyl-[protein] (N-glucan mannose isomer 5A1,2) + UDP-N-acetyl-alpha-D-glucosamine = N(4)-{beta-D-GlcNAc-(1-&gt;2)-alpha-D-Man-(1-&gt;3)-[alpha-D-Man-(1-&gt;3)-[alpha-D-Man-(1-&gt;6)]-alpha-D-Man-(1-&gt;6)]-beta-D-Man-(1-&gt;4)-beta-D-GlcNAc-(1-&gt;4)-beta-D-GlcNAc}-L-asparaginyl-[protein] + UDP + H(+)</text>
        <dbReference type="Rhea" id="RHEA:11456"/>
        <dbReference type="Rhea" id="RHEA-COMP:14367"/>
        <dbReference type="Rhea" id="RHEA-COMP:14368"/>
        <dbReference type="ChEBI" id="CHEBI:15378"/>
        <dbReference type="ChEBI" id="CHEBI:57705"/>
        <dbReference type="ChEBI" id="CHEBI:58223"/>
        <dbReference type="ChEBI" id="CHEBI:59087"/>
        <dbReference type="ChEBI" id="CHEBI:60625"/>
        <dbReference type="EC" id="2.4.1.101"/>
    </reaction>
</comment>
<keyword evidence="15" id="KW-1185">Reference proteome</keyword>
<protein>
    <recommendedName>
        <fullName evidence="13">Alpha-1,3-mannosyl-glycoprotein 2-beta-N-acetylglucosaminyltransferase</fullName>
        <shortName evidence="13">GNT-I</shortName>
        <shortName evidence="13">GlcNAc-T I</shortName>
        <ecNumber evidence="13">2.4.1.101</ecNumber>
    </recommendedName>
    <alternativeName>
        <fullName evidence="13">N-glycosyl-oligosaccharide-glycoprotein N-acetylglucosaminyltransferase I</fullName>
    </alternativeName>
</protein>
<dbReference type="GO" id="GO:0030145">
    <property type="term" value="F:manganese ion binding"/>
    <property type="evidence" value="ECO:0007669"/>
    <property type="project" value="UniProtKB-UniRule"/>
</dbReference>
<organism evidence="14 15">
    <name type="scientific">Anisodus tanguticus</name>
    <dbReference type="NCBI Taxonomy" id="243964"/>
    <lineage>
        <taxon>Eukaryota</taxon>
        <taxon>Viridiplantae</taxon>
        <taxon>Streptophyta</taxon>
        <taxon>Embryophyta</taxon>
        <taxon>Tracheophyta</taxon>
        <taxon>Spermatophyta</taxon>
        <taxon>Magnoliopsida</taxon>
        <taxon>eudicotyledons</taxon>
        <taxon>Gunneridae</taxon>
        <taxon>Pentapetalae</taxon>
        <taxon>asterids</taxon>
        <taxon>lamiids</taxon>
        <taxon>Solanales</taxon>
        <taxon>Solanaceae</taxon>
        <taxon>Solanoideae</taxon>
        <taxon>Hyoscyameae</taxon>
        <taxon>Anisodus</taxon>
    </lineage>
</organism>
<gene>
    <name evidence="14" type="ORF">RND71_044054</name>
</gene>
<name>A0AAE1QQ64_9SOLA</name>
<evidence type="ECO:0000313" key="15">
    <source>
        <dbReference type="Proteomes" id="UP001291623"/>
    </source>
</evidence>
<proteinExistence type="inferred from homology"/>
<keyword evidence="7 13" id="KW-0479">Metal-binding</keyword>
<dbReference type="Pfam" id="PF03071">
    <property type="entry name" value="GNT-I"/>
    <property type="match status" value="1"/>
</dbReference>
<keyword evidence="9" id="KW-1133">Transmembrane helix</keyword>
<evidence type="ECO:0000256" key="12">
    <source>
        <dbReference type="ARBA" id="ARBA00023211"/>
    </source>
</evidence>
<dbReference type="GO" id="GO:0047223">
    <property type="term" value="F:beta-1,3-galactosyl-O-glycosyl-glycoprotein beta-1,3-N-acetylglucosaminyltransferase activity"/>
    <property type="evidence" value="ECO:0007669"/>
    <property type="project" value="TreeGrafter"/>
</dbReference>